<dbReference type="PANTHER" id="PTHR45663:SF11">
    <property type="entry name" value="GEO12009P1"/>
    <property type="match status" value="1"/>
</dbReference>
<dbReference type="EMBL" id="JMIH01000023">
    <property type="protein sequence ID" value="KEO73100.1"/>
    <property type="molecule type" value="Genomic_DNA"/>
</dbReference>
<evidence type="ECO:0000259" key="9">
    <source>
        <dbReference type="PROSITE" id="PS51352"/>
    </source>
</evidence>
<keyword evidence="11" id="KW-1185">Reference proteome</keyword>
<dbReference type="OrthoDB" id="9790390at2"/>
<accession>A0A074KY49</accession>
<protein>
    <recommendedName>
        <fullName evidence="6">Thioredoxin</fullName>
    </recommendedName>
</protein>
<dbReference type="GO" id="GO:0015035">
    <property type="term" value="F:protein-disulfide reductase activity"/>
    <property type="evidence" value="ECO:0007669"/>
    <property type="project" value="InterPro"/>
</dbReference>
<dbReference type="GO" id="GO:0045454">
    <property type="term" value="P:cell redox homeostasis"/>
    <property type="evidence" value="ECO:0007669"/>
    <property type="project" value="TreeGrafter"/>
</dbReference>
<dbReference type="Gene3D" id="3.40.30.10">
    <property type="entry name" value="Glutaredoxin"/>
    <property type="match status" value="1"/>
</dbReference>
<dbReference type="Proteomes" id="UP000027821">
    <property type="component" value="Unassembled WGS sequence"/>
</dbReference>
<dbReference type="PANTHER" id="PTHR45663">
    <property type="entry name" value="GEO12009P1"/>
    <property type="match status" value="1"/>
</dbReference>
<dbReference type="eggNOG" id="COG3118">
    <property type="taxonomic scope" value="Bacteria"/>
</dbReference>
<feature type="disulfide bond" description="Redox-active" evidence="8">
    <location>
        <begin position="26"/>
        <end position="29"/>
    </location>
</feature>
<evidence type="ECO:0000256" key="1">
    <source>
        <dbReference type="ARBA" id="ARBA00008987"/>
    </source>
</evidence>
<reference evidence="10 11" key="1">
    <citation type="submission" date="2014-04" db="EMBL/GenBank/DDBJ databases">
        <title>Characterization and application of a salt tolerant electro-active bacterium.</title>
        <authorList>
            <person name="Yang L."/>
            <person name="Wei S."/>
            <person name="Tay Q.X.M."/>
        </authorList>
    </citation>
    <scope>NUCLEOTIDE SEQUENCE [LARGE SCALE GENOMIC DNA]</scope>
    <source>
        <strain evidence="10 11">LY1</strain>
    </source>
</reference>
<evidence type="ECO:0000313" key="11">
    <source>
        <dbReference type="Proteomes" id="UP000027821"/>
    </source>
</evidence>
<feature type="site" description="Contributes to redox potential value" evidence="7">
    <location>
        <position position="28"/>
    </location>
</feature>
<evidence type="ECO:0000256" key="5">
    <source>
        <dbReference type="ARBA" id="ARBA00023284"/>
    </source>
</evidence>
<evidence type="ECO:0000256" key="6">
    <source>
        <dbReference type="PIRNR" id="PIRNR000077"/>
    </source>
</evidence>
<dbReference type="SUPFAM" id="SSF52833">
    <property type="entry name" value="Thioredoxin-like"/>
    <property type="match status" value="1"/>
</dbReference>
<dbReference type="InterPro" id="IPR036249">
    <property type="entry name" value="Thioredoxin-like_sf"/>
</dbReference>
<name>A0A074KY49_9BACT</name>
<dbReference type="STRING" id="1048983.EL17_15945"/>
<dbReference type="InterPro" id="IPR005746">
    <property type="entry name" value="Thioredoxin"/>
</dbReference>
<evidence type="ECO:0000256" key="7">
    <source>
        <dbReference type="PIRSR" id="PIRSR000077-1"/>
    </source>
</evidence>
<dbReference type="PROSITE" id="PS51352">
    <property type="entry name" value="THIOREDOXIN_2"/>
    <property type="match status" value="1"/>
</dbReference>
<comment type="caution">
    <text evidence="10">The sequence shown here is derived from an EMBL/GenBank/DDBJ whole genome shotgun (WGS) entry which is preliminary data.</text>
</comment>
<dbReference type="PIRSF" id="PIRSF000077">
    <property type="entry name" value="Thioredoxin"/>
    <property type="match status" value="1"/>
</dbReference>
<comment type="similarity">
    <text evidence="1 6">Belongs to the thioredoxin family.</text>
</comment>
<evidence type="ECO:0000313" key="10">
    <source>
        <dbReference type="EMBL" id="KEO73100.1"/>
    </source>
</evidence>
<dbReference type="Pfam" id="PF00085">
    <property type="entry name" value="Thioredoxin"/>
    <property type="match status" value="1"/>
</dbReference>
<organism evidence="10 11">
    <name type="scientific">Anditalea andensis</name>
    <dbReference type="NCBI Taxonomy" id="1048983"/>
    <lineage>
        <taxon>Bacteria</taxon>
        <taxon>Pseudomonadati</taxon>
        <taxon>Bacteroidota</taxon>
        <taxon>Cytophagia</taxon>
        <taxon>Cytophagales</taxon>
        <taxon>Cytophagaceae</taxon>
        <taxon>Anditalea</taxon>
    </lineage>
</organism>
<dbReference type="CDD" id="cd02947">
    <property type="entry name" value="TRX_family"/>
    <property type="match status" value="1"/>
</dbReference>
<gene>
    <name evidence="10" type="ORF">EL17_15945</name>
</gene>
<feature type="active site" description="Nucleophile" evidence="7">
    <location>
        <position position="26"/>
    </location>
</feature>
<keyword evidence="2" id="KW-0813">Transport</keyword>
<dbReference type="RefSeq" id="WP_035076418.1">
    <property type="nucleotide sequence ID" value="NZ_JMIH01000023.1"/>
</dbReference>
<evidence type="ECO:0000256" key="2">
    <source>
        <dbReference type="ARBA" id="ARBA00022448"/>
    </source>
</evidence>
<feature type="active site" description="Nucleophile" evidence="7">
    <location>
        <position position="29"/>
    </location>
</feature>
<dbReference type="GO" id="GO:0005829">
    <property type="term" value="C:cytosol"/>
    <property type="evidence" value="ECO:0007669"/>
    <property type="project" value="TreeGrafter"/>
</dbReference>
<dbReference type="AlphaFoldDB" id="A0A074KY49"/>
<evidence type="ECO:0000256" key="4">
    <source>
        <dbReference type="ARBA" id="ARBA00023157"/>
    </source>
</evidence>
<dbReference type="PRINTS" id="PR00421">
    <property type="entry name" value="THIOREDOXIN"/>
</dbReference>
<proteinExistence type="inferred from homology"/>
<sequence>MVKTKIKELIRQSEELILVDFYADWCSPCQTMEKVIQETVSELGNKITVIKVNVDQNKQAALSFSVRSIPHYILFRKGKILWRKGGIIPKRELIGHLKGFI</sequence>
<feature type="site" description="Deprotonates C-terminal active site Cys" evidence="7">
    <location>
        <position position="27"/>
    </location>
</feature>
<dbReference type="InterPro" id="IPR013766">
    <property type="entry name" value="Thioredoxin_domain"/>
</dbReference>
<keyword evidence="4 8" id="KW-1015">Disulfide bond</keyword>
<keyword evidence="5 8" id="KW-0676">Redox-active center</keyword>
<evidence type="ECO:0000256" key="8">
    <source>
        <dbReference type="PIRSR" id="PIRSR000077-4"/>
    </source>
</evidence>
<evidence type="ECO:0000256" key="3">
    <source>
        <dbReference type="ARBA" id="ARBA00022982"/>
    </source>
</evidence>
<feature type="domain" description="Thioredoxin" evidence="9">
    <location>
        <begin position="1"/>
        <end position="101"/>
    </location>
</feature>
<keyword evidence="3" id="KW-0249">Electron transport</keyword>
<feature type="site" description="Deprotonates C-terminal active site Cys" evidence="7">
    <location>
        <position position="20"/>
    </location>
</feature>